<feature type="non-terminal residue" evidence="1">
    <location>
        <position position="1"/>
    </location>
</feature>
<dbReference type="AlphaFoldDB" id="A0A0B6ZNU0"/>
<name>A0A0B6ZNU0_9EUPU</name>
<proteinExistence type="predicted"/>
<gene>
    <name evidence="1" type="primary">ORF72553</name>
</gene>
<evidence type="ECO:0000313" key="1">
    <source>
        <dbReference type="EMBL" id="CEK70032.1"/>
    </source>
</evidence>
<dbReference type="EMBL" id="HACG01023167">
    <property type="protein sequence ID" value="CEK70032.1"/>
    <property type="molecule type" value="Transcribed_RNA"/>
</dbReference>
<protein>
    <submittedName>
        <fullName evidence="1">Uncharacterized protein</fullName>
    </submittedName>
</protein>
<organism evidence="1">
    <name type="scientific">Arion vulgaris</name>
    <dbReference type="NCBI Taxonomy" id="1028688"/>
    <lineage>
        <taxon>Eukaryota</taxon>
        <taxon>Metazoa</taxon>
        <taxon>Spiralia</taxon>
        <taxon>Lophotrochozoa</taxon>
        <taxon>Mollusca</taxon>
        <taxon>Gastropoda</taxon>
        <taxon>Heterobranchia</taxon>
        <taxon>Euthyneura</taxon>
        <taxon>Panpulmonata</taxon>
        <taxon>Eupulmonata</taxon>
        <taxon>Stylommatophora</taxon>
        <taxon>Helicina</taxon>
        <taxon>Arionoidea</taxon>
        <taxon>Arionidae</taxon>
        <taxon>Arion</taxon>
    </lineage>
</organism>
<accession>A0A0B6ZNU0</accession>
<sequence>ISQKYLIYLCDHTVYCYGLGDRQRGIVGVYMLAVVTGRMFGVIMTSPSNLTEFYKPNMVNWKIEASELKGRSFIEIDVLGPKVDLHLDKIDFNAEYPQDVVYIRTNQKLYYETLRNPLYISKFPKWAHVHQWRLFQVAWLRLMTPTQSLRQELNTVLLHIVKDMKSEFNAWKQLSNTGCCTRKTLCNGIQCPN</sequence>
<reference evidence="1" key="1">
    <citation type="submission" date="2014-12" db="EMBL/GenBank/DDBJ databases">
        <title>Insight into the proteome of Arion vulgaris.</title>
        <authorList>
            <person name="Aradska J."/>
            <person name="Bulat T."/>
            <person name="Smidak R."/>
            <person name="Sarate P."/>
            <person name="Gangsoo J."/>
            <person name="Sialana F."/>
            <person name="Bilban M."/>
            <person name="Lubec G."/>
        </authorList>
    </citation>
    <scope>NUCLEOTIDE SEQUENCE</scope>
    <source>
        <tissue evidence="1">Skin</tissue>
    </source>
</reference>
<feature type="non-terminal residue" evidence="1">
    <location>
        <position position="193"/>
    </location>
</feature>